<dbReference type="Gene3D" id="3.10.129.10">
    <property type="entry name" value="Hotdog Thioesterase"/>
    <property type="match status" value="1"/>
</dbReference>
<dbReference type="PANTHER" id="PTHR31793:SF27">
    <property type="entry name" value="NOVEL THIOESTERASE SUPERFAMILY DOMAIN AND SAPOSIN A-TYPE DOMAIN CONTAINING PROTEIN (0610012H03RIK)"/>
    <property type="match status" value="1"/>
</dbReference>
<dbReference type="RefSeq" id="WP_097654988.1">
    <property type="nucleotide sequence ID" value="NZ_LYXE01000172.1"/>
</dbReference>
<evidence type="ECO:0000313" key="3">
    <source>
        <dbReference type="EMBL" id="PDV96898.1"/>
    </source>
</evidence>
<evidence type="ECO:0000313" key="4">
    <source>
        <dbReference type="Proteomes" id="UP000220922"/>
    </source>
</evidence>
<dbReference type="GO" id="GO:0047617">
    <property type="term" value="F:fatty acyl-CoA hydrolase activity"/>
    <property type="evidence" value="ECO:0007669"/>
    <property type="project" value="TreeGrafter"/>
</dbReference>
<dbReference type="CDD" id="cd00586">
    <property type="entry name" value="4HBT"/>
    <property type="match status" value="1"/>
</dbReference>
<sequence>MPVVPGPLHSFPYIHWEEVHFRDLDALGHVNNVVYASWLESARIQYYLDLMGVKLEEMGLILAEMTIKYLAPAFFGERLAVGVRVSSIGTKSFVLEYVIAREGDETIIATSTTVQVAYDYKTGATVPVSETFRRRVAERQQTT</sequence>
<dbReference type="SUPFAM" id="SSF54637">
    <property type="entry name" value="Thioesterase/thiol ester dehydrase-isomerase"/>
    <property type="match status" value="1"/>
</dbReference>
<organism evidence="3 4">
    <name type="scientific">Candidatus Chloroploca asiatica</name>
    <dbReference type="NCBI Taxonomy" id="1506545"/>
    <lineage>
        <taxon>Bacteria</taxon>
        <taxon>Bacillati</taxon>
        <taxon>Chloroflexota</taxon>
        <taxon>Chloroflexia</taxon>
        <taxon>Chloroflexales</taxon>
        <taxon>Chloroflexineae</taxon>
        <taxon>Oscillochloridaceae</taxon>
        <taxon>Candidatus Chloroploca</taxon>
    </lineage>
</organism>
<keyword evidence="2" id="KW-0378">Hydrolase</keyword>
<protein>
    <submittedName>
        <fullName evidence="3">Thioesterase</fullName>
    </submittedName>
</protein>
<reference evidence="3 4" key="1">
    <citation type="submission" date="2016-05" db="EMBL/GenBank/DDBJ databases">
        <authorList>
            <person name="Lavstsen T."/>
            <person name="Jespersen J.S."/>
        </authorList>
    </citation>
    <scope>NUCLEOTIDE SEQUENCE [LARGE SCALE GENOMIC DNA]</scope>
    <source>
        <strain evidence="3 4">B7-9</strain>
    </source>
</reference>
<proteinExistence type="inferred from homology"/>
<comment type="caution">
    <text evidence="3">The sequence shown here is derived from an EMBL/GenBank/DDBJ whole genome shotgun (WGS) entry which is preliminary data.</text>
</comment>
<accession>A0A2H3KIF2</accession>
<dbReference type="OrthoDB" id="9799036at2"/>
<evidence type="ECO:0000256" key="1">
    <source>
        <dbReference type="ARBA" id="ARBA00005953"/>
    </source>
</evidence>
<gene>
    <name evidence="3" type="ORF">A9Q02_19845</name>
</gene>
<keyword evidence="4" id="KW-1185">Reference proteome</keyword>
<dbReference type="Proteomes" id="UP000220922">
    <property type="component" value="Unassembled WGS sequence"/>
</dbReference>
<dbReference type="AlphaFoldDB" id="A0A2H3KIF2"/>
<dbReference type="EMBL" id="LYXE01000172">
    <property type="protein sequence ID" value="PDV96898.1"/>
    <property type="molecule type" value="Genomic_DNA"/>
</dbReference>
<dbReference type="Pfam" id="PF13279">
    <property type="entry name" value="4HBT_2"/>
    <property type="match status" value="1"/>
</dbReference>
<name>A0A2H3KIF2_9CHLR</name>
<dbReference type="InterPro" id="IPR050563">
    <property type="entry name" value="4-hydroxybenzoyl-CoA_TE"/>
</dbReference>
<evidence type="ECO:0000256" key="2">
    <source>
        <dbReference type="ARBA" id="ARBA00022801"/>
    </source>
</evidence>
<dbReference type="PANTHER" id="PTHR31793">
    <property type="entry name" value="4-HYDROXYBENZOYL-COA THIOESTERASE FAMILY MEMBER"/>
    <property type="match status" value="1"/>
</dbReference>
<dbReference type="InterPro" id="IPR029069">
    <property type="entry name" value="HotDog_dom_sf"/>
</dbReference>
<comment type="similarity">
    <text evidence="1">Belongs to the 4-hydroxybenzoyl-CoA thioesterase family.</text>
</comment>